<organism evidence="2 3">
    <name type="scientific">Paenibacillus spongiae</name>
    <dbReference type="NCBI Taxonomy" id="2909671"/>
    <lineage>
        <taxon>Bacteria</taxon>
        <taxon>Bacillati</taxon>
        <taxon>Bacillota</taxon>
        <taxon>Bacilli</taxon>
        <taxon>Bacillales</taxon>
        <taxon>Paenibacillaceae</taxon>
        <taxon>Paenibacillus</taxon>
    </lineage>
</organism>
<feature type="transmembrane region" description="Helical" evidence="1">
    <location>
        <begin position="57"/>
        <end position="74"/>
    </location>
</feature>
<evidence type="ECO:0000313" key="3">
    <source>
        <dbReference type="Proteomes" id="UP001057877"/>
    </source>
</evidence>
<name>A0ABY5SB56_9BACL</name>
<feature type="transmembrane region" description="Helical" evidence="1">
    <location>
        <begin position="226"/>
        <end position="247"/>
    </location>
</feature>
<protein>
    <submittedName>
        <fullName evidence="2">ABC transporter permease</fullName>
    </submittedName>
</protein>
<feature type="transmembrane region" description="Helical" evidence="1">
    <location>
        <begin position="138"/>
        <end position="163"/>
    </location>
</feature>
<keyword evidence="1" id="KW-1133">Transmembrane helix</keyword>
<evidence type="ECO:0000256" key="1">
    <source>
        <dbReference type="SAM" id="Phobius"/>
    </source>
</evidence>
<gene>
    <name evidence="2" type="ORF">L1F29_03695</name>
</gene>
<accession>A0ABY5SB56</accession>
<keyword evidence="1" id="KW-0472">Membrane</keyword>
<keyword evidence="3" id="KW-1185">Reference proteome</keyword>
<sequence length="707" mass="81520">MSRIKLIYRNESRLQYRNPFLAIPFVLLLICWGYIIFSYETQSVHYEEIAAVFYNNFQWMTMVNLLLVGLYAVYMAGKDRESEFECLVVTYKVNNTEWILGKWLVAQTYGLCFTVMTLLVQGIWFLNGRMEMEEWLNHLFYVFVQIEGAFFIIISLGFLLGVWMKNMLSYIGMTALLGVVFMLQANSYGFAFVNPRLNLLTPYDSMYIATPYESIWGINGVFEEAMLHQAAVLLLGAIVIFAAILLFHPHRRLRREKRSLLTLVIALMVPVVILGGIRYTQYNSALEQFIDMGEQYALTEEAYAKNRVAGADRPNYAFSMDRTQLDVQLSSDNRIKVESKLSVTYNGDAPVNDISLTLQRQLKVTDCSSDAKITCSRENDFIRIHVQDGMKPKERLDLTLNYEGDMKQYRADGLLQHAFIESDRIYLPKESGWYPLIGERYLARSVSGRVDERYVNFEVENGGLVEDHPTEFAVTIKGEEDDLPMALTIPREPDGSYRGISQYGLSLIGGNLAEVTVDQTRIVGHPEILDGARTTVEIYQSYWSYLEEWLEVPVAPDVIYMLDDDHSDLTQATPSHEFTAWSFYDIKYVDPSVMVYALANDLIHDNASFGEDVQVLQRAITWELMKHARLETGYKYFGEWYASLGWSSEMPAEVGKRIDRLNRYDEIGDEEFRKVVKYVFTQYEGLEDKAKFNLEAELERYEGEISQ</sequence>
<feature type="transmembrane region" description="Helical" evidence="1">
    <location>
        <begin position="259"/>
        <end position="279"/>
    </location>
</feature>
<dbReference type="RefSeq" id="WP_258387042.1">
    <property type="nucleotide sequence ID" value="NZ_CP091430.1"/>
</dbReference>
<feature type="transmembrane region" description="Helical" evidence="1">
    <location>
        <begin position="20"/>
        <end position="37"/>
    </location>
</feature>
<feature type="transmembrane region" description="Helical" evidence="1">
    <location>
        <begin position="108"/>
        <end position="126"/>
    </location>
</feature>
<dbReference type="Proteomes" id="UP001057877">
    <property type="component" value="Chromosome"/>
</dbReference>
<dbReference type="EMBL" id="CP091430">
    <property type="protein sequence ID" value="UVI30979.1"/>
    <property type="molecule type" value="Genomic_DNA"/>
</dbReference>
<evidence type="ECO:0000313" key="2">
    <source>
        <dbReference type="EMBL" id="UVI30979.1"/>
    </source>
</evidence>
<keyword evidence="1" id="KW-0812">Transmembrane</keyword>
<reference evidence="2" key="1">
    <citation type="submission" date="2022-01" db="EMBL/GenBank/DDBJ databases">
        <title>Paenibacillus spongiae sp. nov., isolated from marine sponge.</title>
        <authorList>
            <person name="Li Z."/>
            <person name="Zhang M."/>
        </authorList>
    </citation>
    <scope>NUCLEOTIDE SEQUENCE</scope>
    <source>
        <strain evidence="2">PHS-Z3</strain>
    </source>
</reference>
<proteinExistence type="predicted"/>
<feature type="transmembrane region" description="Helical" evidence="1">
    <location>
        <begin position="170"/>
        <end position="193"/>
    </location>
</feature>